<comment type="caution">
    <text evidence="2">The sequence shown here is derived from an EMBL/GenBank/DDBJ whole genome shotgun (WGS) entry which is preliminary data.</text>
</comment>
<dbReference type="Proteomes" id="UP000230167">
    <property type="component" value="Unassembled WGS sequence"/>
</dbReference>
<feature type="region of interest" description="Disordered" evidence="1">
    <location>
        <begin position="122"/>
        <end position="163"/>
    </location>
</feature>
<sequence>MAAERNRRKITGRQSSDTFVRLPHSMMRHPSFFALSGAAMKMLLFLAAQYNGRNNGDLSATKAMVEAASVCAASKSKDLLGQLEEAGFIVQTRHGIKKQCHLYALTWIGIDRCPGKNLEIAAGPPRNDWRKTHLQHPSGVQTESHSQHPSGDHPTPLRGAKAA</sequence>
<name>A0A2J0UGT0_STEMA</name>
<gene>
    <name evidence="2" type="ORF">B9Y64_02955</name>
</gene>
<proteinExistence type="predicted"/>
<evidence type="ECO:0000313" key="2">
    <source>
        <dbReference type="EMBL" id="PJL34069.1"/>
    </source>
</evidence>
<dbReference type="EMBL" id="NEQV01000001">
    <property type="protein sequence ID" value="PJL34069.1"/>
    <property type="molecule type" value="Genomic_DNA"/>
</dbReference>
<feature type="compositionally biased region" description="Polar residues" evidence="1">
    <location>
        <begin position="138"/>
        <end position="149"/>
    </location>
</feature>
<evidence type="ECO:0000256" key="1">
    <source>
        <dbReference type="SAM" id="MobiDB-lite"/>
    </source>
</evidence>
<dbReference type="AlphaFoldDB" id="A0A2J0UGT0"/>
<evidence type="ECO:0000313" key="3">
    <source>
        <dbReference type="Proteomes" id="UP000230167"/>
    </source>
</evidence>
<reference evidence="2 3" key="1">
    <citation type="journal article" date="2017" name="Front. Microbiol.">
        <title>Double-Face Meets the Bacterial World: The Opportunistic Pathogen Stenotrophomonas maltophilia.</title>
        <authorList>
            <person name="Lira F."/>
            <person name="Berg G."/>
            <person name="Martinez J.L."/>
        </authorList>
    </citation>
    <scope>NUCLEOTIDE SEQUENCE [LARGE SCALE GENOMIC DNA]</scope>
    <source>
        <strain evidence="2 3">EA1</strain>
    </source>
</reference>
<accession>A0A2J0UGT0</accession>
<organism evidence="2 3">
    <name type="scientific">Stenotrophomonas maltophilia</name>
    <name type="common">Pseudomonas maltophilia</name>
    <name type="synonym">Xanthomonas maltophilia</name>
    <dbReference type="NCBI Taxonomy" id="40324"/>
    <lineage>
        <taxon>Bacteria</taxon>
        <taxon>Pseudomonadati</taxon>
        <taxon>Pseudomonadota</taxon>
        <taxon>Gammaproteobacteria</taxon>
        <taxon>Lysobacterales</taxon>
        <taxon>Lysobacteraceae</taxon>
        <taxon>Stenotrophomonas</taxon>
        <taxon>Stenotrophomonas maltophilia group</taxon>
    </lineage>
</organism>
<protein>
    <submittedName>
        <fullName evidence="2">Uncharacterized protein</fullName>
    </submittedName>
</protein>